<feature type="compositionally biased region" description="Polar residues" evidence="5">
    <location>
        <begin position="184"/>
        <end position="196"/>
    </location>
</feature>
<evidence type="ECO:0000259" key="6">
    <source>
        <dbReference type="Pfam" id="PF13870"/>
    </source>
</evidence>
<dbReference type="Ensembl" id="ENSLLET00000005076.1">
    <property type="protein sequence ID" value="ENSLLEP00000004861.1"/>
    <property type="gene ID" value="ENSLLEG00000003118.1"/>
</dbReference>
<feature type="compositionally biased region" description="Basic and acidic residues" evidence="5">
    <location>
        <begin position="254"/>
        <end position="265"/>
    </location>
</feature>
<dbReference type="GO" id="GO:0005930">
    <property type="term" value="C:axoneme"/>
    <property type="evidence" value="ECO:0007669"/>
    <property type="project" value="TreeGrafter"/>
</dbReference>
<feature type="region of interest" description="Disordered" evidence="5">
    <location>
        <begin position="241"/>
        <end position="296"/>
    </location>
</feature>
<dbReference type="InterPro" id="IPR025254">
    <property type="entry name" value="CCDC113/CCDC96_CC"/>
</dbReference>
<feature type="compositionally biased region" description="Gly residues" evidence="5">
    <location>
        <begin position="70"/>
        <end position="86"/>
    </location>
</feature>
<proteinExistence type="predicted"/>
<dbReference type="Proteomes" id="UP000694569">
    <property type="component" value="Unplaced"/>
</dbReference>
<evidence type="ECO:0000313" key="8">
    <source>
        <dbReference type="Proteomes" id="UP000694569"/>
    </source>
</evidence>
<dbReference type="OrthoDB" id="10254794at2759"/>
<feature type="region of interest" description="Disordered" evidence="5">
    <location>
        <begin position="1"/>
        <end position="213"/>
    </location>
</feature>
<dbReference type="GeneTree" id="ENSGT00940000154521"/>
<feature type="compositionally biased region" description="Low complexity" evidence="5">
    <location>
        <begin position="102"/>
        <end position="116"/>
    </location>
</feature>
<feature type="coiled-coil region" evidence="4">
    <location>
        <begin position="476"/>
        <end position="538"/>
    </location>
</feature>
<evidence type="ECO:0000256" key="4">
    <source>
        <dbReference type="SAM" id="Coils"/>
    </source>
</evidence>
<keyword evidence="2 4" id="KW-0175">Coiled coil</keyword>
<protein>
    <recommendedName>
        <fullName evidence="6">CCDC113/CCDC96 coiled-coil domain-containing protein</fullName>
    </recommendedName>
</protein>
<evidence type="ECO:0000313" key="7">
    <source>
        <dbReference type="Ensembl" id="ENSLLEP00000004861.1"/>
    </source>
</evidence>
<organism evidence="7 8">
    <name type="scientific">Leptobrachium leishanense</name>
    <name type="common">Leishan spiny toad</name>
    <dbReference type="NCBI Taxonomy" id="445787"/>
    <lineage>
        <taxon>Eukaryota</taxon>
        <taxon>Metazoa</taxon>
        <taxon>Chordata</taxon>
        <taxon>Craniata</taxon>
        <taxon>Vertebrata</taxon>
        <taxon>Euteleostomi</taxon>
        <taxon>Amphibia</taxon>
        <taxon>Batrachia</taxon>
        <taxon>Anura</taxon>
        <taxon>Pelobatoidea</taxon>
        <taxon>Megophryidae</taxon>
        <taxon>Leptobrachium</taxon>
    </lineage>
</organism>
<evidence type="ECO:0000256" key="2">
    <source>
        <dbReference type="ARBA" id="ARBA00023054"/>
    </source>
</evidence>
<keyword evidence="8" id="KW-1185">Reference proteome</keyword>
<comment type="subcellular location">
    <subcellularLocation>
        <location evidence="1">Cell projection</location>
        <location evidence="1">Cilium</location>
    </subcellularLocation>
</comment>
<dbReference type="InterPro" id="IPR051885">
    <property type="entry name" value="CC_CF"/>
</dbReference>
<evidence type="ECO:0000256" key="1">
    <source>
        <dbReference type="ARBA" id="ARBA00004138"/>
    </source>
</evidence>
<name>A0A8C5M0D5_9ANUR</name>
<reference evidence="7" key="1">
    <citation type="submission" date="2025-08" db="UniProtKB">
        <authorList>
            <consortium name="Ensembl"/>
        </authorList>
    </citation>
    <scope>IDENTIFICATION</scope>
</reference>
<dbReference type="AlphaFoldDB" id="A0A8C5M0D5"/>
<accession>A0A8C5M0D5</accession>
<dbReference type="PANTHER" id="PTHR15654:SF1">
    <property type="entry name" value="COILED-COIL DOMAIN-CONTAINING PROTEIN 96"/>
    <property type="match status" value="1"/>
</dbReference>
<sequence length="623" mass="68951">MEAAGTGSKPATPSTGEIGAPGLESQDRGNETDMMQSDSSPGGEGAQVSCEHPGGQETAPREKEGQASGKDGGPGSSHGEEGGQGSSHGECGQMSHGEEEGSQGSSRGEEGGQASSPSRGEEGGQASSPSRGEEGGQASSPSCGEEGGQVSSPSRGEEGGQASSPSRGEEGGQVSSRREEGDQDSSPGEANEQSAGTGEGVSLQKQIPEYTIHPIPEEEAAAMGDCAEAVDISDPVSTLTAEDVDIVADTTTPDADREIMTPQEKEETENVECETESTFQEEPEDGNENVNEDEEEVKDDLIRQYQALVSEREKIQQQNAQLQNKLYEFFRRKKGEDTRPEISKHAPDQEQRYLKYLSTLEEMKKKYFSDSAFHQQQIEELRSQCQEVVSRVDQEWASFQAHKKVVALYGPHGGTKRASSTLVQELEQLQVKEERKEKEVIQVRLENIKLKNKIHYFEFILRSKEELSEGLHLIDFEQLKIENQTYNEKIEERNEELLKLRKKITNTVQMLSHVKEKLQFLQAENQNQRDKLLEVEALVAQKRDILTKTKQSRDRLRMDNLKLQQQCGLLGNKTLLQDFEEKVDVTDELQKTLETLKRRHAELTLSSKGMVKKIMEGKKPAQE</sequence>
<keyword evidence="3" id="KW-0966">Cell projection</keyword>
<evidence type="ECO:0000256" key="5">
    <source>
        <dbReference type="SAM" id="MobiDB-lite"/>
    </source>
</evidence>
<feature type="domain" description="CCDC113/CCDC96 coiled-coil" evidence="6">
    <location>
        <begin position="434"/>
        <end position="606"/>
    </location>
</feature>
<dbReference type="Pfam" id="PF13870">
    <property type="entry name" value="CCDC113_CCDC96_CC"/>
    <property type="match status" value="1"/>
</dbReference>
<dbReference type="GO" id="GO:0060271">
    <property type="term" value="P:cilium assembly"/>
    <property type="evidence" value="ECO:0007669"/>
    <property type="project" value="TreeGrafter"/>
</dbReference>
<evidence type="ECO:0000256" key="3">
    <source>
        <dbReference type="ARBA" id="ARBA00023273"/>
    </source>
</evidence>
<dbReference type="PANTHER" id="PTHR15654">
    <property type="entry name" value="COILED-COIL DOMAIN-CONTAINING PROTEIN 113-RELATED"/>
    <property type="match status" value="1"/>
</dbReference>
<dbReference type="GO" id="GO:0036064">
    <property type="term" value="C:ciliary basal body"/>
    <property type="evidence" value="ECO:0007669"/>
    <property type="project" value="TreeGrafter"/>
</dbReference>
<reference evidence="7" key="2">
    <citation type="submission" date="2025-09" db="UniProtKB">
        <authorList>
            <consortium name="Ensembl"/>
        </authorList>
    </citation>
    <scope>IDENTIFICATION</scope>
</reference>
<feature type="compositionally biased region" description="Acidic residues" evidence="5">
    <location>
        <begin position="266"/>
        <end position="296"/>
    </location>
</feature>
<feature type="coiled-coil region" evidence="4">
    <location>
        <begin position="419"/>
        <end position="451"/>
    </location>
</feature>